<evidence type="ECO:0000313" key="3">
    <source>
        <dbReference type="Proteomes" id="UP001642409"/>
    </source>
</evidence>
<proteinExistence type="predicted"/>
<evidence type="ECO:0000313" key="2">
    <source>
        <dbReference type="EMBL" id="CAL6047643.1"/>
    </source>
</evidence>
<organism evidence="1">
    <name type="scientific">Hexamita inflata</name>
    <dbReference type="NCBI Taxonomy" id="28002"/>
    <lineage>
        <taxon>Eukaryota</taxon>
        <taxon>Metamonada</taxon>
        <taxon>Diplomonadida</taxon>
        <taxon>Hexamitidae</taxon>
        <taxon>Hexamitinae</taxon>
        <taxon>Hexamita</taxon>
    </lineage>
</organism>
<keyword evidence="3" id="KW-1185">Reference proteome</keyword>
<reference evidence="1" key="1">
    <citation type="submission" date="2023-06" db="EMBL/GenBank/DDBJ databases">
        <authorList>
            <person name="Kurt Z."/>
        </authorList>
    </citation>
    <scope>NUCLEOTIDE SEQUENCE</scope>
</reference>
<dbReference type="AlphaFoldDB" id="A0AA86PZH5"/>
<dbReference type="EMBL" id="CAXDID020000172">
    <property type="protein sequence ID" value="CAL6047643.1"/>
    <property type="molecule type" value="Genomic_DNA"/>
</dbReference>
<accession>A0AA86PZH5</accession>
<comment type="caution">
    <text evidence="1">The sequence shown here is derived from an EMBL/GenBank/DDBJ whole genome shotgun (WGS) entry which is preliminary data.</text>
</comment>
<sequence>MPLILTEKNILTVDSADNLQQFYKSRYLEEIFVFNDYLYLVKAGRIYQYNNGKFKLLDIFASFQSYQFCDIVYIVEDGKLCALNSDLTRNSIIDDQFEVILLCSSIIDLKNVKGCKVKVFDMLNITLQEGQNQQFDDYFGNLLELGTTGLKLKDNLLFDLFGVDYSQQVDILQKFHLVAEQCNLCKIIPNKA</sequence>
<protein>
    <submittedName>
        <fullName evidence="1">Uncharacterized protein</fullName>
    </submittedName>
</protein>
<evidence type="ECO:0000313" key="1">
    <source>
        <dbReference type="EMBL" id="CAI9948961.1"/>
    </source>
</evidence>
<dbReference type="Proteomes" id="UP001642409">
    <property type="component" value="Unassembled WGS sequence"/>
</dbReference>
<reference evidence="2 3" key="2">
    <citation type="submission" date="2024-07" db="EMBL/GenBank/DDBJ databases">
        <authorList>
            <person name="Akdeniz Z."/>
        </authorList>
    </citation>
    <scope>NUCLEOTIDE SEQUENCE [LARGE SCALE GENOMIC DNA]</scope>
</reference>
<dbReference type="EMBL" id="CATOUU010000792">
    <property type="protein sequence ID" value="CAI9948961.1"/>
    <property type="molecule type" value="Genomic_DNA"/>
</dbReference>
<name>A0AA86PZH5_9EUKA</name>
<gene>
    <name evidence="1" type="ORF">HINF_LOCUS36606</name>
    <name evidence="2" type="ORF">HINF_LOCUS42306</name>
</gene>